<dbReference type="Proteomes" id="UP000053433">
    <property type="component" value="Unassembled WGS sequence"/>
</dbReference>
<proteinExistence type="predicted"/>
<accession>A0A0W7TL61</accession>
<evidence type="ECO:0000313" key="2">
    <source>
        <dbReference type="Proteomes" id="UP000053433"/>
    </source>
</evidence>
<dbReference type="EMBL" id="LMUA01000067">
    <property type="protein sequence ID" value="KUE74560.1"/>
    <property type="molecule type" value="Genomic_DNA"/>
</dbReference>
<gene>
    <name evidence="1" type="ORF">ASJ35_18625</name>
</gene>
<organism evidence="1 2">
    <name type="scientific">Ruthenibacterium lactatiformans</name>
    <dbReference type="NCBI Taxonomy" id="1550024"/>
    <lineage>
        <taxon>Bacteria</taxon>
        <taxon>Bacillati</taxon>
        <taxon>Bacillota</taxon>
        <taxon>Clostridia</taxon>
        <taxon>Eubacteriales</taxon>
        <taxon>Oscillospiraceae</taxon>
        <taxon>Ruthenibacterium</taxon>
    </lineage>
</organism>
<reference evidence="1 2" key="1">
    <citation type="submission" date="2015-10" db="EMBL/GenBank/DDBJ databases">
        <title>A novel member of the family Ruminococcaceae isolated from human faeces.</title>
        <authorList>
            <person name="Shkoporov A.N."/>
            <person name="Chaplin A.V."/>
            <person name="Motuzova O.V."/>
            <person name="Kafarskaia L.I."/>
            <person name="Efimov B.A."/>
        </authorList>
    </citation>
    <scope>NUCLEOTIDE SEQUENCE [LARGE SCALE GENOMIC DNA]</scope>
    <source>
        <strain evidence="1 2">668</strain>
    </source>
</reference>
<evidence type="ECO:0000313" key="1">
    <source>
        <dbReference type="EMBL" id="KUE74560.1"/>
    </source>
</evidence>
<name>A0A0W7TL61_9FIRM</name>
<protein>
    <submittedName>
        <fullName evidence="1">Uncharacterized protein</fullName>
    </submittedName>
</protein>
<dbReference type="AlphaFoldDB" id="A0A0W7TL61"/>
<comment type="caution">
    <text evidence="1">The sequence shown here is derived from an EMBL/GenBank/DDBJ whole genome shotgun (WGS) entry which is preliminary data.</text>
</comment>
<sequence length="94" mass="10019">MRRGDVFFSRILLCGSNAFTASPEEMRPPTCAAVWKDFPSFAEHKGALYTKSPPPSVDGGRGTGEYATPAASLCGRNGGLGRQSTRQAFSFMVG</sequence>